<gene>
    <name evidence="2" type="ORF">HNQ52_000955</name>
</gene>
<dbReference type="Proteomes" id="UP000521199">
    <property type="component" value="Unassembled WGS sequence"/>
</dbReference>
<sequence>MPTFPVSDLIRVVSIVPFFTRIGDDAAADMRVWMDDLRAAGVRFDVVSLRTQGFLDAIVRRMDHVDRAEAPLPTQAADAVATLLRGCSARFSLHAASERLVLLARGMGYYQLDLTLACGGADAVASLAGCLKRLRLLLIDLIEGTAALPAPSLPLRDTLVASLAARRSAVAPAERRMAPWEMHWSYSINQLLVPAVSADASMPLQPGDLDRLGVGLCGKNEGGEAAGDDVAELGEGLAAHGFTGTTVLLDGSAAAERACFLLGLLQSYNSLLLLLNDALHGATLEPPPDHGTRARRDFVARLQRLQSETQIAIHESMPASNCTTELDGLIYERGHAARAMDGAIDALEKGLGTVRSRIATVDAAIETSAERRRQFLLAAIAVVGLYSPVRDLATAFVAPALVPLVPLAAILVSVVVCCMLFLRRT</sequence>
<dbReference type="RefSeq" id="WP_183959984.1">
    <property type="nucleotide sequence ID" value="NZ_JACHHP010000002.1"/>
</dbReference>
<protein>
    <submittedName>
        <fullName evidence="2">Uncharacterized protein</fullName>
    </submittedName>
</protein>
<evidence type="ECO:0000256" key="1">
    <source>
        <dbReference type="SAM" id="Phobius"/>
    </source>
</evidence>
<keyword evidence="1" id="KW-1133">Transmembrane helix</keyword>
<proteinExistence type="predicted"/>
<dbReference type="AlphaFoldDB" id="A0A7W8FYS0"/>
<organism evidence="2 3">
    <name type="scientific">Chiayiivirga flava</name>
    <dbReference type="NCBI Taxonomy" id="659595"/>
    <lineage>
        <taxon>Bacteria</taxon>
        <taxon>Pseudomonadati</taxon>
        <taxon>Pseudomonadota</taxon>
        <taxon>Gammaproteobacteria</taxon>
        <taxon>Lysobacterales</taxon>
        <taxon>Lysobacteraceae</taxon>
        <taxon>Chiayiivirga</taxon>
    </lineage>
</organism>
<evidence type="ECO:0000313" key="2">
    <source>
        <dbReference type="EMBL" id="MBB5207426.1"/>
    </source>
</evidence>
<name>A0A7W8FYS0_9GAMM</name>
<keyword evidence="1" id="KW-0812">Transmembrane</keyword>
<keyword evidence="1" id="KW-0472">Membrane</keyword>
<accession>A0A7W8FYS0</accession>
<comment type="caution">
    <text evidence="2">The sequence shown here is derived from an EMBL/GenBank/DDBJ whole genome shotgun (WGS) entry which is preliminary data.</text>
</comment>
<evidence type="ECO:0000313" key="3">
    <source>
        <dbReference type="Proteomes" id="UP000521199"/>
    </source>
</evidence>
<reference evidence="2 3" key="1">
    <citation type="submission" date="2020-08" db="EMBL/GenBank/DDBJ databases">
        <title>Genomic Encyclopedia of Type Strains, Phase IV (KMG-IV): sequencing the most valuable type-strain genomes for metagenomic binning, comparative biology and taxonomic classification.</title>
        <authorList>
            <person name="Goeker M."/>
        </authorList>
    </citation>
    <scope>NUCLEOTIDE SEQUENCE [LARGE SCALE GENOMIC DNA]</scope>
    <source>
        <strain evidence="2 3">DSM 24163</strain>
    </source>
</reference>
<keyword evidence="3" id="KW-1185">Reference proteome</keyword>
<feature type="transmembrane region" description="Helical" evidence="1">
    <location>
        <begin position="404"/>
        <end position="422"/>
    </location>
</feature>
<dbReference type="EMBL" id="JACHHP010000002">
    <property type="protein sequence ID" value="MBB5207426.1"/>
    <property type="molecule type" value="Genomic_DNA"/>
</dbReference>